<evidence type="ECO:0000313" key="1">
    <source>
        <dbReference type="EMBL" id="MCW3716849.1"/>
    </source>
</evidence>
<reference evidence="1 2" key="2">
    <citation type="journal article" date="2017" name="Front. Microbiol.">
        <title>Genomics Reveals a Unique Clone of Burkholderia cenocepacia Harboring an Actively Excising Novel Genomic Island.</title>
        <authorList>
            <person name="Patil P.P."/>
            <person name="Mali S."/>
            <person name="Midha S."/>
            <person name="Gautam V."/>
            <person name="Dash L."/>
            <person name="Kumar S."/>
            <person name="Shastri J."/>
            <person name="Singhal L."/>
            <person name="Patil P.B."/>
        </authorList>
    </citation>
    <scope>NUCLEOTIDE SEQUENCE [LARGE SCALE GENOMIC DNA]</scope>
    <source>
        <strain evidence="1 2">BC-19</strain>
    </source>
</reference>
<gene>
    <name evidence="1" type="ORF">UE95_036810</name>
</gene>
<name>A0ABD4US36_9BURK</name>
<dbReference type="Proteomes" id="UP000191686">
    <property type="component" value="Unassembled WGS sequence"/>
</dbReference>
<comment type="caution">
    <text evidence="1">The sequence shown here is derived from an EMBL/GenBank/DDBJ whole genome shotgun (WGS) entry which is preliminary data.</text>
</comment>
<organism evidence="1 2">
    <name type="scientific">Burkholderia cenocepacia</name>
    <dbReference type="NCBI Taxonomy" id="95486"/>
    <lineage>
        <taxon>Bacteria</taxon>
        <taxon>Pseudomonadati</taxon>
        <taxon>Pseudomonadota</taxon>
        <taxon>Betaproteobacteria</taxon>
        <taxon>Burkholderiales</taxon>
        <taxon>Burkholderiaceae</taxon>
        <taxon>Burkholderia</taxon>
        <taxon>Burkholderia cepacia complex</taxon>
    </lineage>
</organism>
<accession>A0ABD4US36</accession>
<reference evidence="1 2" key="1">
    <citation type="journal article" date="2017" name="Front. Microbiol.">
        <title>Genomics reveals a unique clone of Burkholderia cenocepacia harbouring an actively excising novel genomic island.</title>
        <authorList>
            <person name="Patil P."/>
            <person name="Mali S."/>
            <person name="Midha S."/>
            <person name="Gautam V."/>
            <person name="Dash L."/>
            <person name="Kumar S."/>
            <person name="Shastri J."/>
            <person name="Singhal L."/>
            <person name="Patil P.B."/>
        </authorList>
    </citation>
    <scope>NUCLEOTIDE SEQUENCE [LARGE SCALE GENOMIC DNA]</scope>
    <source>
        <strain evidence="1 2">BC-19</strain>
    </source>
</reference>
<protein>
    <submittedName>
        <fullName evidence="1">Uncharacterized protein</fullName>
    </submittedName>
</protein>
<dbReference type="EMBL" id="JYMX02000051">
    <property type="protein sequence ID" value="MCW3716849.1"/>
    <property type="molecule type" value="Genomic_DNA"/>
</dbReference>
<dbReference type="RefSeq" id="WP_006494814.1">
    <property type="nucleotide sequence ID" value="NZ_CAJPCV010000003.1"/>
</dbReference>
<dbReference type="AlphaFoldDB" id="A0ABD4US36"/>
<sequence length="50" mass="5062">MRASARFAGGIADAALFLAGGLATRITGTMRDVDGDSLAAVSGYRDPNGF</sequence>
<evidence type="ECO:0000313" key="2">
    <source>
        <dbReference type="Proteomes" id="UP000191686"/>
    </source>
</evidence>
<proteinExistence type="predicted"/>